<dbReference type="Pfam" id="PF01856">
    <property type="entry name" value="HP_OMP"/>
    <property type="match status" value="1"/>
</dbReference>
<dbReference type="AlphaFoldDB" id="T2SDD2"/>
<dbReference type="PATRIC" id="fig|1337394.3.peg.1366"/>
<accession>T2SDD2</accession>
<dbReference type="EMBL" id="ASYV01000221">
    <property type="protein sequence ID" value="EQD90731.1"/>
    <property type="molecule type" value="Genomic_DNA"/>
</dbReference>
<evidence type="ECO:0000313" key="1">
    <source>
        <dbReference type="EMBL" id="EQD90731.1"/>
    </source>
</evidence>
<comment type="caution">
    <text evidence="1">The sequence shown here is derived from an EMBL/GenBank/DDBJ whole genome shotgun (WGS) entry which is preliminary data.</text>
</comment>
<reference evidence="1 2" key="1">
    <citation type="journal article" date="2013" name="Genome Announc.">
        <title>Draft Genome Sequences of Helicobacter pylori Strains Isolated from Regions of Low and High Gastric Cancer Risk in Colombia.</title>
        <authorList>
            <person name="Sheh A."/>
            <person name="Piazuelo M.B."/>
            <person name="Wilson K.T."/>
            <person name="Correa P."/>
            <person name="Fox J.G."/>
        </authorList>
    </citation>
    <scope>NUCLEOTIDE SEQUENCE [LARGE SCALE GENOMIC DNA]</scope>
    <source>
        <strain evidence="1 2">PZ5080</strain>
    </source>
</reference>
<evidence type="ECO:0008006" key="3">
    <source>
        <dbReference type="Google" id="ProtNLM"/>
    </source>
</evidence>
<dbReference type="Proteomes" id="UP000015663">
    <property type="component" value="Unassembled WGS sequence"/>
</dbReference>
<proteinExistence type="predicted"/>
<dbReference type="PRINTS" id="PR01776">
    <property type="entry name" value="HPOMPFAMILY"/>
</dbReference>
<name>T2SDD2_HELPX</name>
<evidence type="ECO:0000313" key="2">
    <source>
        <dbReference type="Proteomes" id="UP000015663"/>
    </source>
</evidence>
<dbReference type="InterPro" id="IPR002718">
    <property type="entry name" value="OMP_Helicobacter"/>
</dbReference>
<organism evidence="1 2">
    <name type="scientific">Helicobacter pylori PZ5080</name>
    <dbReference type="NCBI Taxonomy" id="1337394"/>
    <lineage>
        <taxon>Bacteria</taxon>
        <taxon>Pseudomonadati</taxon>
        <taxon>Campylobacterota</taxon>
        <taxon>Epsilonproteobacteria</taxon>
        <taxon>Campylobacterales</taxon>
        <taxon>Helicobacteraceae</taxon>
        <taxon>Helicobacter</taxon>
    </lineage>
</organism>
<protein>
    <recommendedName>
        <fullName evidence="3">Outer membrane protein</fullName>
    </recommendedName>
</protein>
<sequence length="251" mass="27948">YPNSIYTDCSQVPAGLIGVTSAVWQQLIDQNALPVDYTNLSSQTNYLNASLNTQDFATTMLSAISQSLSSSKSSTTTYRTSKISRPFGAPLLGVNLKMGYQKYFNDYLGLSSYGIIKYNYAQANNEKIQQLSYGVGMDVLFDFITNYTNEKNPKNNLTKRVFTSSLGVFGGLRGLYNSYYLLNQYKGSGNLNVTGGLNYRYKHSKYSIGISVPLVQLKSRVVSRDGAYTNSITLNEGGSHFKVFFNYGWIF</sequence>
<gene>
    <name evidence="1" type="ORF">L934_05260</name>
</gene>
<feature type="non-terminal residue" evidence="1">
    <location>
        <position position="1"/>
    </location>
</feature>